<gene>
    <name evidence="7" type="ORF">HDF14_003255</name>
</gene>
<dbReference type="Proteomes" id="UP000535182">
    <property type="component" value="Unassembled WGS sequence"/>
</dbReference>
<keyword evidence="3 7" id="KW-0326">Glycosidase</keyword>
<dbReference type="PRINTS" id="PR00131">
    <property type="entry name" value="GLHYDRLASE1"/>
</dbReference>
<evidence type="ECO:0000256" key="2">
    <source>
        <dbReference type="ARBA" id="ARBA00022801"/>
    </source>
</evidence>
<dbReference type="InterPro" id="IPR006311">
    <property type="entry name" value="TAT_signal"/>
</dbReference>
<dbReference type="RefSeq" id="WP_183978278.1">
    <property type="nucleotide sequence ID" value="NZ_JACHEB010000007.1"/>
</dbReference>
<evidence type="ECO:0000313" key="7">
    <source>
        <dbReference type="EMBL" id="MBB5329633.1"/>
    </source>
</evidence>
<dbReference type="InterPro" id="IPR017853">
    <property type="entry name" value="GH"/>
</dbReference>
<dbReference type="AlphaFoldDB" id="A0A9X0U4R5"/>
<dbReference type="FunFam" id="3.20.20.80:FF:000004">
    <property type="entry name" value="Beta-glucosidase 6-phospho-beta-glucosidase"/>
    <property type="match status" value="1"/>
</dbReference>
<dbReference type="GO" id="GO:0005829">
    <property type="term" value="C:cytosol"/>
    <property type="evidence" value="ECO:0007669"/>
    <property type="project" value="TreeGrafter"/>
</dbReference>
<accession>A0A9X0U4R5</accession>
<feature type="chain" id="PRO_5040983614" evidence="6">
    <location>
        <begin position="26"/>
        <end position="511"/>
    </location>
</feature>
<keyword evidence="6" id="KW-0732">Signal</keyword>
<comment type="similarity">
    <text evidence="1 4">Belongs to the glycosyl hydrolase 1 family.</text>
</comment>
<sequence>MNRRNFLRSSLAAGGAALFSGATMTAGTEAFQDSVPGAVTEAEIEGARFPDGFLWGMASAAYQVEGAWNIDGKGESNWDRFAHTVGKVKGGATADMTCDQYHLYKDDIAILKRLNQKSYRFSTSWARVQPSGTGPVNQKGIDHYSRLVDALMEAGIRPFCTIYHWDLPQALEDRGGWPNRDLASYYADFAGILAKHLGDRITTWAPFNMPWTFTYYGYGVGVFPPCKADFNQFLKAAHTVNLAQGEAFRAIKAASAKATVGSAYGMAPAYPKTDSAADRAATARYHAMNNLYFLNPAMRGEYPKAFVGATPYEAMGYKDGDDKIMKVPLDWIGFHYYTRRIVSNASDGAQAAGGHFGTETEGEGGSSGRDPLTQMHVEMPTEGPLTEAGLEIWPRGIYDLVTQISREYDHPIIEISENGCCYLDGPDSSGRVPDVRRIAFHREILAELARAIADGAKVRAYHAWSLVDNFEWADGYTQRYGLTYVDFRDQRRIVKDSGLWYGRVAASNRLT</sequence>
<evidence type="ECO:0000256" key="3">
    <source>
        <dbReference type="ARBA" id="ARBA00023295"/>
    </source>
</evidence>
<feature type="signal peptide" evidence="6">
    <location>
        <begin position="1"/>
        <end position="25"/>
    </location>
</feature>
<evidence type="ECO:0000256" key="5">
    <source>
        <dbReference type="SAM" id="MobiDB-lite"/>
    </source>
</evidence>
<reference evidence="7 8" key="1">
    <citation type="submission" date="2020-08" db="EMBL/GenBank/DDBJ databases">
        <title>Genomic Encyclopedia of Type Strains, Phase IV (KMG-V): Genome sequencing to study the core and pangenomes of soil and plant-associated prokaryotes.</title>
        <authorList>
            <person name="Whitman W."/>
        </authorList>
    </citation>
    <scope>NUCLEOTIDE SEQUENCE [LARGE SCALE GENOMIC DNA]</scope>
    <source>
        <strain evidence="7 8">X5P2</strain>
    </source>
</reference>
<dbReference type="InterPro" id="IPR033132">
    <property type="entry name" value="GH_1_N_CS"/>
</dbReference>
<comment type="caution">
    <text evidence="7">The sequence shown here is derived from an EMBL/GenBank/DDBJ whole genome shotgun (WGS) entry which is preliminary data.</text>
</comment>
<dbReference type="PANTHER" id="PTHR10353">
    <property type="entry name" value="GLYCOSYL HYDROLASE"/>
    <property type="match status" value="1"/>
</dbReference>
<dbReference type="InterPro" id="IPR001360">
    <property type="entry name" value="Glyco_hydro_1"/>
</dbReference>
<evidence type="ECO:0000313" key="8">
    <source>
        <dbReference type="Proteomes" id="UP000535182"/>
    </source>
</evidence>
<dbReference type="EC" id="3.2.1.21" evidence="7"/>
<proteinExistence type="inferred from homology"/>
<dbReference type="PROSITE" id="PS51318">
    <property type="entry name" value="TAT"/>
    <property type="match status" value="1"/>
</dbReference>
<organism evidence="7 8">
    <name type="scientific">Tunturiibacter gelidiferens</name>
    <dbReference type="NCBI Taxonomy" id="3069689"/>
    <lineage>
        <taxon>Bacteria</taxon>
        <taxon>Pseudomonadati</taxon>
        <taxon>Acidobacteriota</taxon>
        <taxon>Terriglobia</taxon>
        <taxon>Terriglobales</taxon>
        <taxon>Acidobacteriaceae</taxon>
        <taxon>Tunturiibacter</taxon>
    </lineage>
</organism>
<dbReference type="GO" id="GO:0008422">
    <property type="term" value="F:beta-glucosidase activity"/>
    <property type="evidence" value="ECO:0007669"/>
    <property type="project" value="UniProtKB-EC"/>
</dbReference>
<dbReference type="GO" id="GO:0016052">
    <property type="term" value="P:carbohydrate catabolic process"/>
    <property type="evidence" value="ECO:0007669"/>
    <property type="project" value="TreeGrafter"/>
</dbReference>
<name>A0A9X0U4R5_9BACT</name>
<evidence type="ECO:0000256" key="6">
    <source>
        <dbReference type="SAM" id="SignalP"/>
    </source>
</evidence>
<dbReference type="EMBL" id="JACHEB010000007">
    <property type="protein sequence ID" value="MBB5329633.1"/>
    <property type="molecule type" value="Genomic_DNA"/>
</dbReference>
<feature type="region of interest" description="Disordered" evidence="5">
    <location>
        <begin position="349"/>
        <end position="368"/>
    </location>
</feature>
<dbReference type="Gene3D" id="3.20.20.80">
    <property type="entry name" value="Glycosidases"/>
    <property type="match status" value="1"/>
</dbReference>
<protein>
    <submittedName>
        <fullName evidence="7">Beta-glucosidase</fullName>
        <ecNumber evidence="7">3.2.1.21</ecNumber>
    </submittedName>
</protein>
<evidence type="ECO:0000256" key="1">
    <source>
        <dbReference type="ARBA" id="ARBA00010838"/>
    </source>
</evidence>
<dbReference type="PROSITE" id="PS00653">
    <property type="entry name" value="GLYCOSYL_HYDROL_F1_2"/>
    <property type="match status" value="1"/>
</dbReference>
<keyword evidence="2 7" id="KW-0378">Hydrolase</keyword>
<dbReference type="Pfam" id="PF00232">
    <property type="entry name" value="Glyco_hydro_1"/>
    <property type="match status" value="1"/>
</dbReference>
<evidence type="ECO:0000256" key="4">
    <source>
        <dbReference type="RuleBase" id="RU003690"/>
    </source>
</evidence>
<keyword evidence="8" id="KW-1185">Reference proteome</keyword>
<dbReference type="PANTHER" id="PTHR10353:SF36">
    <property type="entry name" value="LP05116P"/>
    <property type="match status" value="1"/>
</dbReference>
<dbReference type="SUPFAM" id="SSF51445">
    <property type="entry name" value="(Trans)glycosidases"/>
    <property type="match status" value="1"/>
</dbReference>